<organism evidence="1 2">
    <name type="scientific">Irpex rosettiformis</name>
    <dbReference type="NCBI Taxonomy" id="378272"/>
    <lineage>
        <taxon>Eukaryota</taxon>
        <taxon>Fungi</taxon>
        <taxon>Dikarya</taxon>
        <taxon>Basidiomycota</taxon>
        <taxon>Agaricomycotina</taxon>
        <taxon>Agaricomycetes</taxon>
        <taxon>Polyporales</taxon>
        <taxon>Irpicaceae</taxon>
        <taxon>Irpex</taxon>
    </lineage>
</organism>
<proteinExistence type="predicted"/>
<keyword evidence="2" id="KW-1185">Reference proteome</keyword>
<accession>A0ACB8TQ13</accession>
<sequence>MTATPTPSHLLRTHLASVNCVSFSPDNERLYSADASGNVVVTSTRSFRPIAQWRAHTDSILGVEEWEGQVITHGRDNKLHVWTSTTADSDARVGDSATASEMCTPTLSYSMDVNALNYCRFSLMPLPPQEPEVIGARALIAVPNLVESHLADIWELPSRDRMHAAIGKASMPELTDGRGINPIGIIMSMHLFEAQHANTSGQTQLRLLCSYENGGVMLYGYSNRDKVKSVEGLGWELLWNAKLHVESVMAMAVSRDKCLALTVSADHLIGRYDLEVCKSCNSSNVQKTCIVHRTKYPGNASIAIRDDGRVCAIGGWDGKVRLFSTKTLKPLGTLGYHKKSAQAVSFARSFGTEIVENAPTDVEDSEDEMSEAEKAERRRWLAVGSQDSRVSLWSLISFDKK</sequence>
<dbReference type="Proteomes" id="UP001055072">
    <property type="component" value="Unassembled WGS sequence"/>
</dbReference>
<protein>
    <submittedName>
        <fullName evidence="1">WD40 repeat-like protein</fullName>
    </submittedName>
</protein>
<reference evidence="1" key="1">
    <citation type="journal article" date="2021" name="Environ. Microbiol.">
        <title>Gene family expansions and transcriptome signatures uncover fungal adaptations to wood decay.</title>
        <authorList>
            <person name="Hage H."/>
            <person name="Miyauchi S."/>
            <person name="Viragh M."/>
            <person name="Drula E."/>
            <person name="Min B."/>
            <person name="Chaduli D."/>
            <person name="Navarro D."/>
            <person name="Favel A."/>
            <person name="Norest M."/>
            <person name="Lesage-Meessen L."/>
            <person name="Balint B."/>
            <person name="Merenyi Z."/>
            <person name="de Eugenio L."/>
            <person name="Morin E."/>
            <person name="Martinez A.T."/>
            <person name="Baldrian P."/>
            <person name="Stursova M."/>
            <person name="Martinez M.J."/>
            <person name="Novotny C."/>
            <person name="Magnuson J.K."/>
            <person name="Spatafora J.W."/>
            <person name="Maurice S."/>
            <person name="Pangilinan J."/>
            <person name="Andreopoulos W."/>
            <person name="LaButti K."/>
            <person name="Hundley H."/>
            <person name="Na H."/>
            <person name="Kuo A."/>
            <person name="Barry K."/>
            <person name="Lipzen A."/>
            <person name="Henrissat B."/>
            <person name="Riley R."/>
            <person name="Ahrendt S."/>
            <person name="Nagy L.G."/>
            <person name="Grigoriev I.V."/>
            <person name="Martin F."/>
            <person name="Rosso M.N."/>
        </authorList>
    </citation>
    <scope>NUCLEOTIDE SEQUENCE</scope>
    <source>
        <strain evidence="1">CBS 384.51</strain>
    </source>
</reference>
<gene>
    <name evidence="1" type="ORF">BDY19DRAFT_899186</name>
</gene>
<evidence type="ECO:0000313" key="2">
    <source>
        <dbReference type="Proteomes" id="UP001055072"/>
    </source>
</evidence>
<evidence type="ECO:0000313" key="1">
    <source>
        <dbReference type="EMBL" id="KAI0084045.1"/>
    </source>
</evidence>
<name>A0ACB8TQ13_9APHY</name>
<dbReference type="EMBL" id="MU274948">
    <property type="protein sequence ID" value="KAI0084045.1"/>
    <property type="molecule type" value="Genomic_DNA"/>
</dbReference>
<comment type="caution">
    <text evidence="1">The sequence shown here is derived from an EMBL/GenBank/DDBJ whole genome shotgun (WGS) entry which is preliminary data.</text>
</comment>